<feature type="compositionally biased region" description="Acidic residues" evidence="1">
    <location>
        <begin position="418"/>
        <end position="434"/>
    </location>
</feature>
<dbReference type="OMA" id="GYAWCFC"/>
<dbReference type="RefSeq" id="XP_015655990.1">
    <property type="nucleotide sequence ID" value="XM_015805377.1"/>
</dbReference>
<protein>
    <recommendedName>
        <fullName evidence="2">CULT domain-containing protein</fullName>
    </recommendedName>
</protein>
<name>A0A0N0VEB7_LEPPY</name>
<feature type="domain" description="CULT" evidence="2">
    <location>
        <begin position="19"/>
        <end position="217"/>
    </location>
</feature>
<dbReference type="VEuPathDB" id="TriTrypDB:LpyrH10_16_1090"/>
<evidence type="ECO:0000313" key="4">
    <source>
        <dbReference type="Proteomes" id="UP000037923"/>
    </source>
</evidence>
<reference evidence="3 4" key="1">
    <citation type="submission" date="2015-07" db="EMBL/GenBank/DDBJ databases">
        <title>High-quality genome of monoxenous trypanosomatid Leptomonas pyrrhocoris.</title>
        <authorList>
            <person name="Flegontov P."/>
            <person name="Butenko A."/>
            <person name="Firsov S."/>
            <person name="Vlcek C."/>
            <person name="Logacheva M.D."/>
            <person name="Field M."/>
            <person name="Filatov D."/>
            <person name="Flegontova O."/>
            <person name="Gerasimov E."/>
            <person name="Jackson A.P."/>
            <person name="Kelly S."/>
            <person name="Opperdoes F."/>
            <person name="O'Reilly A."/>
            <person name="Votypka J."/>
            <person name="Yurchenko V."/>
            <person name="Lukes J."/>
        </authorList>
    </citation>
    <scope>NUCLEOTIDE SEQUENCE [LARGE SCALE GENOMIC DNA]</scope>
    <source>
        <strain evidence="3">H10</strain>
    </source>
</reference>
<dbReference type="GeneID" id="26907213"/>
<dbReference type="Proteomes" id="UP000037923">
    <property type="component" value="Unassembled WGS sequence"/>
</dbReference>
<dbReference type="InterPro" id="IPR034750">
    <property type="entry name" value="CULT"/>
</dbReference>
<dbReference type="PROSITE" id="PS51788">
    <property type="entry name" value="CULT"/>
    <property type="match status" value="1"/>
</dbReference>
<keyword evidence="4" id="KW-1185">Reference proteome</keyword>
<organism evidence="3 4">
    <name type="scientific">Leptomonas pyrrhocoris</name>
    <name type="common">Firebug parasite</name>
    <dbReference type="NCBI Taxonomy" id="157538"/>
    <lineage>
        <taxon>Eukaryota</taxon>
        <taxon>Discoba</taxon>
        <taxon>Euglenozoa</taxon>
        <taxon>Kinetoplastea</taxon>
        <taxon>Metakinetoplastina</taxon>
        <taxon>Trypanosomatida</taxon>
        <taxon>Trypanosomatidae</taxon>
        <taxon>Leishmaniinae</taxon>
        <taxon>Leptomonas</taxon>
    </lineage>
</organism>
<feature type="compositionally biased region" description="Basic and acidic residues" evidence="1">
    <location>
        <begin position="190"/>
        <end position="199"/>
    </location>
</feature>
<feature type="region of interest" description="Disordered" evidence="1">
    <location>
        <begin position="94"/>
        <end position="113"/>
    </location>
</feature>
<evidence type="ECO:0000259" key="2">
    <source>
        <dbReference type="PROSITE" id="PS51788"/>
    </source>
</evidence>
<feature type="region of interest" description="Disordered" evidence="1">
    <location>
        <begin position="190"/>
        <end position="294"/>
    </location>
</feature>
<dbReference type="Gene3D" id="2.170.150.20">
    <property type="entry name" value="Peptide methionine sulfoxide reductase"/>
    <property type="match status" value="1"/>
</dbReference>
<dbReference type="OrthoDB" id="267517at2759"/>
<proteinExistence type="predicted"/>
<evidence type="ECO:0000313" key="3">
    <source>
        <dbReference type="EMBL" id="KPA77551.1"/>
    </source>
</evidence>
<feature type="compositionally biased region" description="Acidic residues" evidence="1">
    <location>
        <begin position="264"/>
        <end position="286"/>
    </location>
</feature>
<dbReference type="AlphaFoldDB" id="A0A0N0VEB7"/>
<dbReference type="EMBL" id="LGTL01000016">
    <property type="protein sequence ID" value="KPA77551.1"/>
    <property type="molecule type" value="Genomic_DNA"/>
</dbReference>
<accession>A0A0N0VEB7</accession>
<feature type="region of interest" description="Disordered" evidence="1">
    <location>
        <begin position="403"/>
        <end position="446"/>
    </location>
</feature>
<comment type="caution">
    <text evidence="3">The sequence shown here is derived from an EMBL/GenBank/DDBJ whole genome shotgun (WGS) entry which is preliminary data.</text>
</comment>
<evidence type="ECO:0000256" key="1">
    <source>
        <dbReference type="SAM" id="MobiDB-lite"/>
    </source>
</evidence>
<feature type="compositionally biased region" description="Low complexity" evidence="1">
    <location>
        <begin position="435"/>
        <end position="446"/>
    </location>
</feature>
<sequence length="446" mass="47270">MTTCAAPSASPTTPSAPTIEAFLCDNCRCPIGTVWDVLPAEAHAPVWKDQVYSYELDLFANGSPPIQAYSATNPSKRRFDLLRLAPYVTVHGTPEAADKEPEEGPPVDASASPAAAITTDNTAPTTTTTRAPPFAVCDTAFYSSEHSFFTGYAWCFCHCGNCGEFLGWGFASQDRLNAAAAAAAVARAREREAGNRPGDDGDASVKGCSRSRLVEEVGDPEDDGSRNAAPPDSAAAPPPSPSLPSTSPEVHSGDEVGEGASGDDSWEDTAVDEDDEENGGECEEDHDGDKSTSTVGVAPDFIGIIITNCTGEPRYPVASLLKEVGWRAWRLQRRRRVHAVTRDLRRLLLEDADGFHAHRIYYIFMSLVERIFQSPPATAHPVVGEDDVPSLVAIVAAARASVESQRESQMAQEHAEGDGGEASDDDNSGDDGEAAAEAPTGESESA</sequence>
<gene>
    <name evidence="3" type="ORF">ABB37_06927</name>
</gene>